<evidence type="ECO:0000313" key="4">
    <source>
        <dbReference type="Proteomes" id="UP000827721"/>
    </source>
</evidence>
<dbReference type="SMART" id="SM00164">
    <property type="entry name" value="TBC"/>
    <property type="match status" value="1"/>
</dbReference>
<dbReference type="Pfam" id="PF00566">
    <property type="entry name" value="RabGAP-TBC"/>
    <property type="match status" value="1"/>
</dbReference>
<reference evidence="3 4" key="1">
    <citation type="submission" date="2021-02" db="EMBL/GenBank/DDBJ databases">
        <title>Plant Genome Project.</title>
        <authorList>
            <person name="Zhang R.-G."/>
        </authorList>
    </citation>
    <scope>NUCLEOTIDE SEQUENCE [LARGE SCALE GENOMIC DNA]</scope>
    <source>
        <tissue evidence="3">Leaves</tissue>
    </source>
</reference>
<gene>
    <name evidence="3" type="ORF">JRO89_XS03G0023900</name>
</gene>
<dbReference type="PROSITE" id="PS50086">
    <property type="entry name" value="TBC_RABGAP"/>
    <property type="match status" value="1"/>
</dbReference>
<dbReference type="Proteomes" id="UP000827721">
    <property type="component" value="Unassembled WGS sequence"/>
</dbReference>
<keyword evidence="4" id="KW-1185">Reference proteome</keyword>
<accession>A0ABQ8I8A4</accession>
<dbReference type="InterPro" id="IPR035969">
    <property type="entry name" value="Rab-GAP_TBC_sf"/>
</dbReference>
<dbReference type="Gene3D" id="1.10.472.80">
    <property type="entry name" value="Ypt/Rab-GAP domain of gyp1p, domain 3"/>
    <property type="match status" value="1"/>
</dbReference>
<name>A0ABQ8I8A4_9ROSI</name>
<dbReference type="EMBL" id="JAFEMO010000003">
    <property type="protein sequence ID" value="KAH7572850.1"/>
    <property type="molecule type" value="Genomic_DNA"/>
</dbReference>
<dbReference type="PANTHER" id="PTHR22957:SF456">
    <property type="entry name" value="YPT_RAB-GAP DOMAIN OF GYP1P SUPERFAMILY PROTEIN"/>
    <property type="match status" value="1"/>
</dbReference>
<dbReference type="Gene3D" id="1.10.8.270">
    <property type="entry name" value="putative rabgap domain of human tbc1 domain family member 14 like domains"/>
    <property type="match status" value="1"/>
</dbReference>
<dbReference type="SUPFAM" id="SSF47923">
    <property type="entry name" value="Ypt/Rab-GAP domain of gyp1p"/>
    <property type="match status" value="2"/>
</dbReference>
<dbReference type="InterPro" id="IPR000195">
    <property type="entry name" value="Rab-GAP-TBC_dom"/>
</dbReference>
<feature type="domain" description="Rab-GAP TBC" evidence="2">
    <location>
        <begin position="138"/>
        <end position="583"/>
    </location>
</feature>
<evidence type="ECO:0000313" key="3">
    <source>
        <dbReference type="EMBL" id="KAH7572850.1"/>
    </source>
</evidence>
<feature type="region of interest" description="Disordered" evidence="1">
    <location>
        <begin position="612"/>
        <end position="634"/>
    </location>
</feature>
<proteinExistence type="predicted"/>
<dbReference type="PANTHER" id="PTHR22957">
    <property type="entry name" value="TBC1 DOMAIN FAMILY MEMBER GTPASE-ACTIVATING PROTEIN"/>
    <property type="match status" value="1"/>
</dbReference>
<evidence type="ECO:0000259" key="2">
    <source>
        <dbReference type="PROSITE" id="PS50086"/>
    </source>
</evidence>
<organism evidence="3 4">
    <name type="scientific">Xanthoceras sorbifolium</name>
    <dbReference type="NCBI Taxonomy" id="99658"/>
    <lineage>
        <taxon>Eukaryota</taxon>
        <taxon>Viridiplantae</taxon>
        <taxon>Streptophyta</taxon>
        <taxon>Embryophyta</taxon>
        <taxon>Tracheophyta</taxon>
        <taxon>Spermatophyta</taxon>
        <taxon>Magnoliopsida</taxon>
        <taxon>eudicotyledons</taxon>
        <taxon>Gunneridae</taxon>
        <taxon>Pentapetalae</taxon>
        <taxon>rosids</taxon>
        <taxon>malvids</taxon>
        <taxon>Sapindales</taxon>
        <taxon>Sapindaceae</taxon>
        <taxon>Xanthoceroideae</taxon>
        <taxon>Xanthoceras</taxon>
    </lineage>
</organism>
<evidence type="ECO:0000256" key="1">
    <source>
        <dbReference type="SAM" id="MobiDB-lite"/>
    </source>
</evidence>
<comment type="caution">
    <text evidence="3">The sequence shown here is derived from an EMBL/GenBank/DDBJ whole genome shotgun (WGS) entry which is preliminary data.</text>
</comment>
<sequence length="865" mass="99064">MELRNSRDGEFSKSGFYRSRHWRSLPFSITYKGCFSFIEDKSLVSRYGDMVNLGRYSVSKHAKIWKSRVEIKFQAEQYGFDGVITILRPLTMDMLLISVLLMVQVSKMLKPEKWQTTFDSDGKVSGFQKALKLIILGGVDPSIRAEVWEFLLGCYALGSTAEYRTQLRTARRERYKDLIRQCQTMHSSIGTGSLAYVVGSKVMDMRTSSKDDRGREAKVESRQASVDNTNQLKSDYYLSNKCTDMSRQRETLTDSADLVSVRESTDSVAYDSSCLIPSSGPCNCGSPKQGREVCGPQYATESYFDFPSLPVTDLFEKNEEDEKEFDVSEEKPSTRCRLRFEDDRMHSFQINNNADLIMESNGSPSYNISGPMSSEIEMASPGSREHELWSKNLDFKTEITNGLRVSNVPETPLMNATTSQGEAVGEDRVSEWLWTLHRIVVDVVRTDSHLEFYEDTKNLARMSDILAVYAWVDPATGYCQGMSDLLSPFVVLFEDNADAFWCFEMLLRRMRENFQMEGPTGVMKQLQALWHILELTDREMFSHLSHIGAESLHFAFRMLLVLFRRELSFNEVLRMWEMMWAADFDESLASNLEENCLEALVVQIPSESVVEMREENTEDGGSLQPKHDNGEGSISDNVEMKSASAYPFCGLTRNFWSRNDSWQNCNVVSSSGNGNDELPVFCVAAILITNRQKIIKETRSIEDMIKAATIFNDKLLKIHVRRCVRTAIKLRKKYFYKCSFFSLNYDMLLYYSSCGALLHKHHHLSNSACCILLALLAYVNLFLFESADQDWIPRLSVMQWKLLFSSFMMETKEVLMRFEDMPTVSTSLSLSHLLQVERLKSGEKFFIWWHPGPDDLAISWTSLTG</sequence>
<protein>
    <recommendedName>
        <fullName evidence="2">Rab-GAP TBC domain-containing protein</fullName>
    </recommendedName>
</protein>